<keyword evidence="5 8" id="KW-0408">Iron</keyword>
<keyword evidence="8" id="KW-0671">Queuosine biosynthesis</keyword>
<dbReference type="InterPro" id="IPR024924">
    <property type="entry name" value="7-CO-7-deazaguanine_synth-like"/>
</dbReference>
<comment type="cofactor">
    <cofactor evidence="8">
        <name>S-adenosyl-L-methionine</name>
        <dbReference type="ChEBI" id="CHEBI:59789"/>
    </cofactor>
    <text evidence="8">Binds 1 S-adenosyl-L-methionine per subunit.</text>
</comment>
<feature type="binding site" evidence="8">
    <location>
        <begin position="26"/>
        <end position="28"/>
    </location>
    <ligand>
        <name>substrate</name>
    </ligand>
</feature>
<dbReference type="Proteomes" id="UP001602119">
    <property type="component" value="Unassembled WGS sequence"/>
</dbReference>
<protein>
    <recommendedName>
        <fullName evidence="8">7-carboxy-7-deazaguanine synthase</fullName>
        <shortName evidence="8">CDG synthase</shortName>
        <ecNumber evidence="8">4.3.99.3</ecNumber>
    </recommendedName>
    <alternativeName>
        <fullName evidence="8">Queuosine biosynthesis protein QueE</fullName>
    </alternativeName>
</protein>
<comment type="function">
    <text evidence="8">Catalyzes the complex heterocyclic radical-mediated conversion of 6-carboxy-5,6,7,8-tetrahydropterin (CPH4) to 7-carboxy-7-deazaguanine (CDG), a step common to the biosynthetic pathways of all 7-deazapurine-containing compounds.</text>
</comment>
<dbReference type="PROSITE" id="PS51918">
    <property type="entry name" value="RADICAL_SAM"/>
    <property type="match status" value="1"/>
</dbReference>
<evidence type="ECO:0000256" key="6">
    <source>
        <dbReference type="ARBA" id="ARBA00023014"/>
    </source>
</evidence>
<evidence type="ECO:0000256" key="8">
    <source>
        <dbReference type="HAMAP-Rule" id="MF_00917"/>
    </source>
</evidence>
<feature type="binding site" evidence="8">
    <location>
        <position position="49"/>
    </location>
    <ligand>
        <name>[4Fe-4S] cluster</name>
        <dbReference type="ChEBI" id="CHEBI:49883"/>
        <note>4Fe-4S-S-AdoMet</note>
    </ligand>
</feature>
<reference evidence="10 11" key="1">
    <citation type="submission" date="2024-10" db="EMBL/GenBank/DDBJ databases">
        <title>The Natural Products Discovery Center: Release of the First 8490 Sequenced Strains for Exploring Actinobacteria Biosynthetic Diversity.</title>
        <authorList>
            <person name="Kalkreuter E."/>
            <person name="Kautsar S.A."/>
            <person name="Yang D."/>
            <person name="Bader C.D."/>
            <person name="Teijaro C.N."/>
            <person name="Fluegel L."/>
            <person name="Davis C.M."/>
            <person name="Simpson J.R."/>
            <person name="Lauterbach L."/>
            <person name="Steele A.D."/>
            <person name="Gui C."/>
            <person name="Meng S."/>
            <person name="Li G."/>
            <person name="Viehrig K."/>
            <person name="Ye F."/>
            <person name="Su P."/>
            <person name="Kiefer A.F."/>
            <person name="Nichols A."/>
            <person name="Cepeda A.J."/>
            <person name="Yan W."/>
            <person name="Fan B."/>
            <person name="Jiang Y."/>
            <person name="Adhikari A."/>
            <person name="Zheng C.-J."/>
            <person name="Schuster L."/>
            <person name="Cowan T.M."/>
            <person name="Smanski M.J."/>
            <person name="Chevrette M.G."/>
            <person name="De Carvalho L.P.S."/>
            <person name="Shen B."/>
        </authorList>
    </citation>
    <scope>NUCLEOTIDE SEQUENCE [LARGE SCALE GENOMIC DNA]</scope>
    <source>
        <strain evidence="10 11">NPDC001281</strain>
    </source>
</reference>
<dbReference type="InterPro" id="IPR058240">
    <property type="entry name" value="rSAM_sf"/>
</dbReference>
<dbReference type="SUPFAM" id="SSF102114">
    <property type="entry name" value="Radical SAM enzymes"/>
    <property type="match status" value="1"/>
</dbReference>
<evidence type="ECO:0000313" key="10">
    <source>
        <dbReference type="EMBL" id="MFF4777458.1"/>
    </source>
</evidence>
<comment type="pathway">
    <text evidence="8">Purine metabolism; 7-cyano-7-deazaguanine biosynthesis.</text>
</comment>
<feature type="binding site" evidence="8">
    <location>
        <position position="94"/>
    </location>
    <ligand>
        <name>S-adenosyl-L-methionine</name>
        <dbReference type="ChEBI" id="CHEBI:59789"/>
    </ligand>
</feature>
<dbReference type="PANTHER" id="PTHR42836">
    <property type="entry name" value="7-CARBOXY-7-DEAZAGUANINE SYNTHASE"/>
    <property type="match status" value="1"/>
</dbReference>
<keyword evidence="7 8" id="KW-0456">Lyase</keyword>
<feature type="binding site" evidence="8">
    <location>
        <position position="52"/>
    </location>
    <ligand>
        <name>[4Fe-4S] cluster</name>
        <dbReference type="ChEBI" id="CHEBI:49883"/>
        <note>4Fe-4S-S-AdoMet</note>
    </ligand>
</feature>
<proteinExistence type="inferred from homology"/>
<sequence>MTTTPTADTHATDTTLVVSEVFGPTVQGEGPSLGVVASFVRLSGCNLACAWCDAAYTWDADRFDLRQELQRVPVAEILTTVESHRAGMVVITGGEPLLHQKQHGWDLLLDGLAAMGRRIEVETNGTVRPTRRSVLMVDAFNVSPKLGHSHLFEAKRINPLALREFNASGKAVFKVVCRTADDVDEVASLTVDHDIPSRLVWIMPEGRSASVLADVSRRIIDRALHYRFNFTPRLHIHLWGDERGH</sequence>
<feature type="binding site" evidence="8">
    <location>
        <position position="92"/>
    </location>
    <ligand>
        <name>substrate</name>
    </ligand>
</feature>
<comment type="cofactor">
    <cofactor evidence="8">
        <name>[4Fe-4S] cluster</name>
        <dbReference type="ChEBI" id="CHEBI:49883"/>
    </cofactor>
    <text evidence="8">Binds 1 [4Fe-4S] cluster. The cluster is coordinated with 3 cysteines and an exchangeable S-adenosyl-L-methionine.</text>
</comment>
<comment type="caution">
    <text evidence="8">Lacks conserved residue(s) required for the propagation of feature annotation.</text>
</comment>
<dbReference type="RefSeq" id="WP_387345878.1">
    <property type="nucleotide sequence ID" value="NZ_JBIAXI010000024.1"/>
</dbReference>
<evidence type="ECO:0000259" key="9">
    <source>
        <dbReference type="PROSITE" id="PS51918"/>
    </source>
</evidence>
<feature type="domain" description="Radical SAM core" evidence="9">
    <location>
        <begin position="32"/>
        <end position="241"/>
    </location>
</feature>
<dbReference type="PANTHER" id="PTHR42836:SF1">
    <property type="entry name" value="7-CARBOXY-7-DEAZAGUANINE SYNTHASE"/>
    <property type="match status" value="1"/>
</dbReference>
<dbReference type="EC" id="4.3.99.3" evidence="8"/>
<dbReference type="InterPro" id="IPR007197">
    <property type="entry name" value="rSAM"/>
</dbReference>
<comment type="cofactor">
    <cofactor evidence="8">
        <name>Mg(2+)</name>
        <dbReference type="ChEBI" id="CHEBI:18420"/>
    </cofactor>
</comment>
<keyword evidence="11" id="KW-1185">Reference proteome</keyword>
<evidence type="ECO:0000313" key="11">
    <source>
        <dbReference type="Proteomes" id="UP001602119"/>
    </source>
</evidence>
<feature type="binding site" evidence="8">
    <location>
        <position position="45"/>
    </location>
    <ligand>
        <name>[4Fe-4S] cluster</name>
        <dbReference type="ChEBI" id="CHEBI:49883"/>
        <note>4Fe-4S-S-AdoMet</note>
    </ligand>
</feature>
<dbReference type="InterPro" id="IPR013785">
    <property type="entry name" value="Aldolase_TIM"/>
</dbReference>
<comment type="subunit">
    <text evidence="8">Homodimer.</text>
</comment>
<organism evidence="10 11">
    <name type="scientific">Microtetraspora fusca</name>
    <dbReference type="NCBI Taxonomy" id="1997"/>
    <lineage>
        <taxon>Bacteria</taxon>
        <taxon>Bacillati</taxon>
        <taxon>Actinomycetota</taxon>
        <taxon>Actinomycetes</taxon>
        <taxon>Streptosporangiales</taxon>
        <taxon>Streptosporangiaceae</taxon>
        <taxon>Microtetraspora</taxon>
    </lineage>
</organism>
<evidence type="ECO:0000256" key="4">
    <source>
        <dbReference type="ARBA" id="ARBA00022842"/>
    </source>
</evidence>
<evidence type="ECO:0000256" key="3">
    <source>
        <dbReference type="ARBA" id="ARBA00022723"/>
    </source>
</evidence>
<dbReference type="Pfam" id="PF04055">
    <property type="entry name" value="Radical_SAM"/>
    <property type="match status" value="1"/>
</dbReference>
<keyword evidence="1 8" id="KW-0004">4Fe-4S</keyword>
<feature type="binding site" evidence="8">
    <location>
        <begin position="143"/>
        <end position="145"/>
    </location>
    <ligand>
        <name>S-adenosyl-L-methionine</name>
        <dbReference type="ChEBI" id="CHEBI:59789"/>
    </ligand>
</feature>
<feature type="binding site" evidence="8">
    <location>
        <position position="41"/>
    </location>
    <ligand>
        <name>substrate</name>
    </ligand>
</feature>
<feature type="binding site" evidence="8">
    <location>
        <begin position="51"/>
        <end position="53"/>
    </location>
    <ligand>
        <name>S-adenosyl-L-methionine</name>
        <dbReference type="ChEBI" id="CHEBI:59789"/>
    </ligand>
</feature>
<evidence type="ECO:0000256" key="5">
    <source>
        <dbReference type="ARBA" id="ARBA00023004"/>
    </source>
</evidence>
<evidence type="ECO:0000256" key="1">
    <source>
        <dbReference type="ARBA" id="ARBA00022485"/>
    </source>
</evidence>
<dbReference type="HAMAP" id="MF_00917">
    <property type="entry name" value="QueE"/>
    <property type="match status" value="1"/>
</dbReference>
<keyword evidence="6 8" id="KW-0411">Iron-sulfur</keyword>
<name>A0ABW6VGU3_MICFU</name>
<dbReference type="SFLD" id="SFLDS00029">
    <property type="entry name" value="Radical_SAM"/>
    <property type="match status" value="1"/>
</dbReference>
<accession>A0ABW6VGU3</accession>
<comment type="catalytic activity">
    <reaction evidence="8">
        <text>6-carboxy-5,6,7,8-tetrahydropterin + H(+) = 7-carboxy-7-carbaguanine + NH4(+)</text>
        <dbReference type="Rhea" id="RHEA:27974"/>
        <dbReference type="ChEBI" id="CHEBI:15378"/>
        <dbReference type="ChEBI" id="CHEBI:28938"/>
        <dbReference type="ChEBI" id="CHEBI:61032"/>
        <dbReference type="ChEBI" id="CHEBI:61036"/>
        <dbReference type="EC" id="4.3.99.3"/>
    </reaction>
</comment>
<keyword evidence="4 8" id="KW-0460">Magnesium</keyword>
<evidence type="ECO:0000256" key="7">
    <source>
        <dbReference type="ARBA" id="ARBA00023239"/>
    </source>
</evidence>
<gene>
    <name evidence="8" type="primary">queE</name>
    <name evidence="10" type="ORF">ACFY05_31845</name>
</gene>
<keyword evidence="3 8" id="KW-0479">Metal-binding</keyword>
<dbReference type="Gene3D" id="3.20.20.70">
    <property type="entry name" value="Aldolase class I"/>
    <property type="match status" value="1"/>
</dbReference>
<comment type="caution">
    <text evidence="10">The sequence shown here is derived from an EMBL/GenBank/DDBJ whole genome shotgun (WGS) entry which is preliminary data.</text>
</comment>
<keyword evidence="2 8" id="KW-0949">S-adenosyl-L-methionine</keyword>
<dbReference type="PIRSF" id="PIRSF000370">
    <property type="entry name" value="QueE"/>
    <property type="match status" value="1"/>
</dbReference>
<comment type="similarity">
    <text evidence="8">Belongs to the radical SAM superfamily. 7-carboxy-7-deazaguanine synthase family.</text>
</comment>
<dbReference type="EMBL" id="JBIAXI010000024">
    <property type="protein sequence ID" value="MFF4777458.1"/>
    <property type="molecule type" value="Genomic_DNA"/>
</dbReference>
<evidence type="ECO:0000256" key="2">
    <source>
        <dbReference type="ARBA" id="ARBA00022691"/>
    </source>
</evidence>